<keyword evidence="5" id="KW-1185">Reference proteome</keyword>
<dbReference type="SUPFAM" id="SSF51338">
    <property type="entry name" value="Composite domain of metallo-dependent hydrolases"/>
    <property type="match status" value="1"/>
</dbReference>
<feature type="transmembrane region" description="Helical" evidence="2">
    <location>
        <begin position="32"/>
        <end position="50"/>
    </location>
</feature>
<dbReference type="GO" id="GO:0006145">
    <property type="term" value="P:purine nucleobase catabolic process"/>
    <property type="evidence" value="ECO:0007669"/>
    <property type="project" value="TreeGrafter"/>
</dbReference>
<dbReference type="SUPFAM" id="SSF51556">
    <property type="entry name" value="Metallo-dependent hydrolases"/>
    <property type="match status" value="2"/>
</dbReference>
<organism evidence="4 5">
    <name type="scientific">Colletotrichum fioriniae PJ7</name>
    <dbReference type="NCBI Taxonomy" id="1445577"/>
    <lineage>
        <taxon>Eukaryota</taxon>
        <taxon>Fungi</taxon>
        <taxon>Dikarya</taxon>
        <taxon>Ascomycota</taxon>
        <taxon>Pezizomycotina</taxon>
        <taxon>Sordariomycetes</taxon>
        <taxon>Hypocreomycetidae</taxon>
        <taxon>Glomerellales</taxon>
        <taxon>Glomerellaceae</taxon>
        <taxon>Colletotrichum</taxon>
        <taxon>Colletotrichum acutatum species complex</taxon>
    </lineage>
</organism>
<sequence length="975" mass="105769">MGAENEELFDASPPPYRAQPPTRRFLIRRRRGYLVTLAGLVAFVLFLSHYSNASQEPSHSQPEQLPRGLSKCGENSSQSASRNSPSPNRSNPRWNPKSGQQRAIVLRNATLFDGEKVLAATVDISFEQGVVKSVSETRDQATFPSDAVVYDLKGRFVTPGLVDIHSHHLELPFSSVSAIADVNEKPGFGPITPFVRAIDGFKPYDPAIKIIASGGVTSSLNLPGSGNIIGGQGYLVKNLPLPGENGEPVVEELLLEHGIPESRRQRYLKMACGENPKHLYGHTRLGNVWLLRQHLEKAQKLKSKQEAWCQRAQQLHSGGLWQESRVSRFVNKVGERPEDLELEATVALLRGEFNVNIHCYEPEDFERMLDVLHEFGVHPQAFHHALEAWQVPEFLKQQEENITIATFAENSLFKHEAYGANLRGPKILDDHGIRVVLKSDHTGESNHAKYLMYQAAVSHSFGLSENKALQSVTSVAAQSIYQGHRIGSVQPGYDADLVVWDSHPLSVGATTVQVYVDGREVLDIKDSIQRLEIQVSPTNNVVPEARPYILQEKKRDVCNRATVPGANVLFTGIKSSLLENQLPAVTLAVEQGQDLALVVSNGHITCLDVESRCWSTIQHDSIVEINLANGYVTPGLVAFGNNLGILDISSEPSTGDGSPGLKVNALDTQKHLHSAKYGVHFGGRGFGRARIGGVTRAITAPIFGGGVLQGVSVGLRTSENATILGGGIWKDEIALHFAIGQEAKGDDTPTVSSGVERLRQILLEGKDQGQSPSSVYSRASHGFLPVVVYAVNEDDISQIVLLKREFPAVRFVIFGGHGAPLIANELRKAQIPVILTGNRGAPDKWEKKSSFAGPPLSPSPAQFLIDAGVLVALAVRGDSKVHGLAQEAHWVAKFAGLTDKEAIKLVSTNFDEILGLNGNLLAPEGSRDVLAETTVLGDFVVWDGSPLNGEGSVVLAVQSDGKIGDCWPDVEGAVL</sequence>
<reference evidence="4 5" key="1">
    <citation type="submission" date="2014-02" db="EMBL/GenBank/DDBJ databases">
        <title>The genome sequence of Colletotrichum fioriniae PJ7.</title>
        <authorList>
            <person name="Baroncelli R."/>
            <person name="Thon M.R."/>
        </authorList>
    </citation>
    <scope>NUCLEOTIDE SEQUENCE [LARGE SCALE GENOMIC DNA]</scope>
    <source>
        <strain evidence="4 5">PJ7</strain>
    </source>
</reference>
<evidence type="ECO:0000313" key="5">
    <source>
        <dbReference type="Proteomes" id="UP000020467"/>
    </source>
</evidence>
<evidence type="ECO:0000256" key="2">
    <source>
        <dbReference type="SAM" id="Phobius"/>
    </source>
</evidence>
<keyword evidence="4" id="KW-0378">Hydrolase</keyword>
<dbReference type="KEGG" id="cfj:CFIO01_09999"/>
<feature type="compositionally biased region" description="Low complexity" evidence="1">
    <location>
        <begin position="75"/>
        <end position="98"/>
    </location>
</feature>
<dbReference type="eggNOG" id="ENOG502QQ9Z">
    <property type="taxonomic scope" value="Eukaryota"/>
</dbReference>
<feature type="region of interest" description="Disordered" evidence="1">
    <location>
        <begin position="54"/>
        <end position="100"/>
    </location>
</feature>
<comment type="caution">
    <text evidence="4">The sequence shown here is derived from an EMBL/GenBank/DDBJ whole genome shotgun (WGS) entry which is preliminary data.</text>
</comment>
<accession>A0A010RGK4</accession>
<keyword evidence="2" id="KW-0812">Transmembrane</keyword>
<feature type="domain" description="Amidohydrolase-related" evidence="3">
    <location>
        <begin position="426"/>
        <end position="520"/>
    </location>
</feature>
<dbReference type="PANTHER" id="PTHR43668">
    <property type="entry name" value="ALLANTOINASE"/>
    <property type="match status" value="1"/>
</dbReference>
<dbReference type="EMBL" id="JARH01000775">
    <property type="protein sequence ID" value="EXF76939.1"/>
    <property type="molecule type" value="Genomic_DNA"/>
</dbReference>
<dbReference type="InterPro" id="IPR006680">
    <property type="entry name" value="Amidohydro-rel"/>
</dbReference>
<dbReference type="GO" id="GO:0004038">
    <property type="term" value="F:allantoinase activity"/>
    <property type="evidence" value="ECO:0007669"/>
    <property type="project" value="TreeGrafter"/>
</dbReference>
<evidence type="ECO:0000256" key="1">
    <source>
        <dbReference type="SAM" id="MobiDB-lite"/>
    </source>
</evidence>
<dbReference type="InterPro" id="IPR050138">
    <property type="entry name" value="DHOase/Allantoinase_Hydrolase"/>
</dbReference>
<keyword evidence="2" id="KW-0472">Membrane</keyword>
<name>A0A010RGK4_9PEZI</name>
<dbReference type="AlphaFoldDB" id="A0A010RGK4"/>
<dbReference type="Gene3D" id="3.20.20.140">
    <property type="entry name" value="Metal-dependent hydrolases"/>
    <property type="match status" value="2"/>
</dbReference>
<dbReference type="Proteomes" id="UP000020467">
    <property type="component" value="Unassembled WGS sequence"/>
</dbReference>
<gene>
    <name evidence="4" type="ORF">CFIO01_09999</name>
</gene>
<dbReference type="OrthoDB" id="10258955at2759"/>
<evidence type="ECO:0000259" key="3">
    <source>
        <dbReference type="Pfam" id="PF01979"/>
    </source>
</evidence>
<dbReference type="GO" id="GO:0005737">
    <property type="term" value="C:cytoplasm"/>
    <property type="evidence" value="ECO:0007669"/>
    <property type="project" value="TreeGrafter"/>
</dbReference>
<dbReference type="Pfam" id="PF01979">
    <property type="entry name" value="Amidohydro_1"/>
    <property type="match status" value="1"/>
</dbReference>
<evidence type="ECO:0000313" key="4">
    <source>
        <dbReference type="EMBL" id="EXF76939.1"/>
    </source>
</evidence>
<dbReference type="InterPro" id="IPR032466">
    <property type="entry name" value="Metal_Hydrolase"/>
</dbReference>
<keyword evidence="2" id="KW-1133">Transmembrane helix</keyword>
<feature type="region of interest" description="Disordered" evidence="1">
    <location>
        <begin position="1"/>
        <end position="20"/>
    </location>
</feature>
<proteinExistence type="predicted"/>
<dbReference type="InterPro" id="IPR011059">
    <property type="entry name" value="Metal-dep_hydrolase_composite"/>
</dbReference>
<feature type="compositionally biased region" description="Polar residues" evidence="1">
    <location>
        <begin position="54"/>
        <end position="63"/>
    </location>
</feature>
<dbReference type="HOGENOM" id="CLU_006273_1_1_1"/>
<dbReference type="PANTHER" id="PTHR43668:SF5">
    <property type="entry name" value="AMIDOHYDROLASE 3 DOMAIN-CONTAINING PROTEIN"/>
    <property type="match status" value="1"/>
</dbReference>
<protein>
    <submittedName>
        <fullName evidence="4">Amidohydrolase</fullName>
    </submittedName>
</protein>